<name>R7YM27_CONA1</name>
<evidence type="ECO:0000313" key="3">
    <source>
        <dbReference type="Proteomes" id="UP000016924"/>
    </source>
</evidence>
<protein>
    <recommendedName>
        <fullName evidence="4">Ubiquitin 3 binding protein But2 C-terminal domain-containing protein</fullName>
    </recommendedName>
</protein>
<dbReference type="GeneID" id="19899415"/>
<dbReference type="Proteomes" id="UP000016924">
    <property type="component" value="Unassembled WGS sequence"/>
</dbReference>
<dbReference type="RefSeq" id="XP_007778196.1">
    <property type="nucleotide sequence ID" value="XM_007780006.1"/>
</dbReference>
<proteinExistence type="predicted"/>
<organism evidence="2 3">
    <name type="scientific">Coniosporium apollinis (strain CBS 100218)</name>
    <name type="common">Rock-inhabiting black yeast</name>
    <dbReference type="NCBI Taxonomy" id="1168221"/>
    <lineage>
        <taxon>Eukaryota</taxon>
        <taxon>Fungi</taxon>
        <taxon>Dikarya</taxon>
        <taxon>Ascomycota</taxon>
        <taxon>Pezizomycotina</taxon>
        <taxon>Dothideomycetes</taxon>
        <taxon>Dothideomycetes incertae sedis</taxon>
        <taxon>Coniosporium</taxon>
    </lineage>
</organism>
<dbReference type="eggNOG" id="ENOG502TCSU">
    <property type="taxonomic scope" value="Eukaryota"/>
</dbReference>
<keyword evidence="1" id="KW-0732">Signal</keyword>
<reference evidence="3" key="1">
    <citation type="submission" date="2012-06" db="EMBL/GenBank/DDBJ databases">
        <title>The genome sequence of Coniosporium apollinis CBS 100218.</title>
        <authorList>
            <consortium name="The Broad Institute Genome Sequencing Platform"/>
            <person name="Cuomo C."/>
            <person name="Gorbushina A."/>
            <person name="Noack S."/>
            <person name="Walker B."/>
            <person name="Young S.K."/>
            <person name="Zeng Q."/>
            <person name="Gargeya S."/>
            <person name="Fitzgerald M."/>
            <person name="Haas B."/>
            <person name="Abouelleil A."/>
            <person name="Alvarado L."/>
            <person name="Arachchi H.M."/>
            <person name="Berlin A.M."/>
            <person name="Chapman S.B."/>
            <person name="Goldberg J."/>
            <person name="Griggs A."/>
            <person name="Gujja S."/>
            <person name="Hansen M."/>
            <person name="Howarth C."/>
            <person name="Imamovic A."/>
            <person name="Larimer J."/>
            <person name="McCowan C."/>
            <person name="Montmayeur A."/>
            <person name="Murphy C."/>
            <person name="Neiman D."/>
            <person name="Pearson M."/>
            <person name="Priest M."/>
            <person name="Roberts A."/>
            <person name="Saif S."/>
            <person name="Shea T."/>
            <person name="Sisk P."/>
            <person name="Sykes S."/>
            <person name="Wortman J."/>
            <person name="Nusbaum C."/>
            <person name="Birren B."/>
        </authorList>
    </citation>
    <scope>NUCLEOTIDE SEQUENCE [LARGE SCALE GENOMIC DNA]</scope>
    <source>
        <strain evidence="3">CBS 100218</strain>
    </source>
</reference>
<dbReference type="AlphaFoldDB" id="R7YM27"/>
<dbReference type="EMBL" id="JH767560">
    <property type="protein sequence ID" value="EON62879.1"/>
    <property type="molecule type" value="Genomic_DNA"/>
</dbReference>
<dbReference type="OrthoDB" id="3861746at2759"/>
<dbReference type="STRING" id="1168221.R7YM27"/>
<evidence type="ECO:0000313" key="2">
    <source>
        <dbReference type="EMBL" id="EON62879.1"/>
    </source>
</evidence>
<keyword evidence="3" id="KW-1185">Reference proteome</keyword>
<evidence type="ECO:0000256" key="1">
    <source>
        <dbReference type="SAM" id="SignalP"/>
    </source>
</evidence>
<gene>
    <name evidence="2" type="ORF">W97_02104</name>
</gene>
<feature type="signal peptide" evidence="1">
    <location>
        <begin position="1"/>
        <end position="20"/>
    </location>
</feature>
<sequence length="210" mass="22803">MLKFLSLSCLVLSALTSASAIPSDDDDKKAGECKQRGKERTYVAKYDDLPFTESPDDSTPIGNNYLGLKYTNFYVDAYDGGINPSSSPNVAISYDCGAAPRSIAVAKPGDNFDLLSTYIACNAGYPQGACRTTVTGTRKNGNKISQELVYPALDSSVPFVMTKVEFTNSSKWKDLVSVSFGPSLFVDEYGDERCAAFQIDDFTYAKKDCT</sequence>
<evidence type="ECO:0008006" key="4">
    <source>
        <dbReference type="Google" id="ProtNLM"/>
    </source>
</evidence>
<accession>R7YM27</accession>
<dbReference type="HOGENOM" id="CLU_1360323_0_0_1"/>
<feature type="chain" id="PRO_5004449889" description="Ubiquitin 3 binding protein But2 C-terminal domain-containing protein" evidence="1">
    <location>
        <begin position="21"/>
        <end position="210"/>
    </location>
</feature>